<gene>
    <name evidence="2" type="ORF">GMARGA_LOCUS37418</name>
</gene>
<evidence type="ECO:0000313" key="3">
    <source>
        <dbReference type="Proteomes" id="UP000789901"/>
    </source>
</evidence>
<evidence type="ECO:0000256" key="1">
    <source>
        <dbReference type="SAM" id="MobiDB-lite"/>
    </source>
</evidence>
<keyword evidence="3" id="KW-1185">Reference proteome</keyword>
<protein>
    <submittedName>
        <fullName evidence="2">1603_t:CDS:1</fullName>
    </submittedName>
</protein>
<feature type="non-terminal residue" evidence="2">
    <location>
        <position position="113"/>
    </location>
</feature>
<dbReference type="Proteomes" id="UP000789901">
    <property type="component" value="Unassembled WGS sequence"/>
</dbReference>
<proteinExistence type="predicted"/>
<reference evidence="2 3" key="1">
    <citation type="submission" date="2021-06" db="EMBL/GenBank/DDBJ databases">
        <authorList>
            <person name="Kallberg Y."/>
            <person name="Tangrot J."/>
            <person name="Rosling A."/>
        </authorList>
    </citation>
    <scope>NUCLEOTIDE SEQUENCE [LARGE SCALE GENOMIC DNA]</scope>
    <source>
        <strain evidence="2 3">120-4 pot B 10/14</strain>
    </source>
</reference>
<sequence length="113" mass="12782">QTKQADQNEQSEPGQIEQNKQTEESQLQRIFLPVSLNQKILAQDQLNEQIKMNNQNLSISKNLSSVPLNQKIPVQKALALKIPLNLSSLKQQLELLQSIKGTLMLKIVNLDII</sequence>
<name>A0ABN7X0E1_GIGMA</name>
<comment type="caution">
    <text evidence="2">The sequence shown here is derived from an EMBL/GenBank/DDBJ whole genome shotgun (WGS) entry which is preliminary data.</text>
</comment>
<feature type="non-terminal residue" evidence="2">
    <location>
        <position position="1"/>
    </location>
</feature>
<dbReference type="EMBL" id="CAJVQB010077969">
    <property type="protein sequence ID" value="CAG8845029.1"/>
    <property type="molecule type" value="Genomic_DNA"/>
</dbReference>
<organism evidence="2 3">
    <name type="scientific">Gigaspora margarita</name>
    <dbReference type="NCBI Taxonomy" id="4874"/>
    <lineage>
        <taxon>Eukaryota</taxon>
        <taxon>Fungi</taxon>
        <taxon>Fungi incertae sedis</taxon>
        <taxon>Mucoromycota</taxon>
        <taxon>Glomeromycotina</taxon>
        <taxon>Glomeromycetes</taxon>
        <taxon>Diversisporales</taxon>
        <taxon>Gigasporaceae</taxon>
        <taxon>Gigaspora</taxon>
    </lineage>
</organism>
<evidence type="ECO:0000313" key="2">
    <source>
        <dbReference type="EMBL" id="CAG8845029.1"/>
    </source>
</evidence>
<feature type="region of interest" description="Disordered" evidence="1">
    <location>
        <begin position="1"/>
        <end position="24"/>
    </location>
</feature>
<accession>A0ABN7X0E1</accession>